<dbReference type="InterPro" id="IPR057460">
    <property type="entry name" value="CAF17_C"/>
</dbReference>
<dbReference type="KEGG" id="tut:107363695"/>
<dbReference type="Gene3D" id="3.30.1360.120">
    <property type="entry name" value="Probable tRNA modification gtpase trme, domain 1"/>
    <property type="match status" value="1"/>
</dbReference>
<accession>T1KG50</accession>
<evidence type="ECO:0000256" key="2">
    <source>
        <dbReference type="ARBA" id="ARBA00022946"/>
    </source>
</evidence>
<dbReference type="AlphaFoldDB" id="T1KG50"/>
<comment type="subcellular location">
    <subcellularLocation>
        <location evidence="1">Mitochondrion</location>
    </subcellularLocation>
</comment>
<keyword evidence="6" id="KW-1185">Reference proteome</keyword>
<organism evidence="5 6">
    <name type="scientific">Tetranychus urticae</name>
    <name type="common">Two-spotted spider mite</name>
    <dbReference type="NCBI Taxonomy" id="32264"/>
    <lineage>
        <taxon>Eukaryota</taxon>
        <taxon>Metazoa</taxon>
        <taxon>Ecdysozoa</taxon>
        <taxon>Arthropoda</taxon>
        <taxon>Chelicerata</taxon>
        <taxon>Arachnida</taxon>
        <taxon>Acari</taxon>
        <taxon>Acariformes</taxon>
        <taxon>Trombidiformes</taxon>
        <taxon>Prostigmata</taxon>
        <taxon>Eleutherengona</taxon>
        <taxon>Raphignathae</taxon>
        <taxon>Tetranychoidea</taxon>
        <taxon>Tetranychidae</taxon>
        <taxon>Tetranychus</taxon>
    </lineage>
</organism>
<reference evidence="6" key="1">
    <citation type="submission" date="2011-08" db="EMBL/GenBank/DDBJ databases">
        <authorList>
            <person name="Rombauts S."/>
        </authorList>
    </citation>
    <scope>NUCLEOTIDE SEQUENCE</scope>
    <source>
        <strain evidence="6">London</strain>
    </source>
</reference>
<dbReference type="OMA" id="MDRLHGV"/>
<evidence type="ECO:0000313" key="5">
    <source>
        <dbReference type="EnsemblMetazoa" id="tetur10g05540.1"/>
    </source>
</evidence>
<dbReference type="EMBL" id="CAEY01000044">
    <property type="status" value="NOT_ANNOTATED_CDS"/>
    <property type="molecule type" value="Genomic_DNA"/>
</dbReference>
<sequence length="372" mass="42404">MSSILRYRIVNLAHRGLLQVTGSDTFPYIQSVITNDLRVPSKIVYATFPNAVGRVLLDLMVYKINGNPSERQLMLNAVAYERYGTDGRPEDSLLIECDANLLEAARKTLFAYKIRRQVTISHACDYDLFALYPDIEDVHRLNRADLPELSQIFSPDLIIGQDPRIGRFSYRVISRLGLKSIDSLIPLLSHQIPYPIVESSLSDYHRFRYKMGLAEGKDDYKPCFSNPLESNIDYMNGLAYSKGQFTGKSIISRSSAKSSRKYRLMPIKLLLPDTPKVKELNLAFGTRIFSNDKQQLIGKLISRKGCHGLAVLKLTGCLNNNFQLHHLESGVEVNTWFPNWWPEPLAPKDYYLAQRQMKLIDVTNVQNNQLLS</sequence>
<dbReference type="GO" id="GO:0005759">
    <property type="term" value="C:mitochondrial matrix"/>
    <property type="evidence" value="ECO:0007669"/>
    <property type="project" value="TreeGrafter"/>
</dbReference>
<evidence type="ECO:0000313" key="6">
    <source>
        <dbReference type="Proteomes" id="UP000015104"/>
    </source>
</evidence>
<dbReference type="PANTHER" id="PTHR22602:SF0">
    <property type="entry name" value="TRANSFERASE CAF17, MITOCHONDRIAL-RELATED"/>
    <property type="match status" value="1"/>
</dbReference>
<protein>
    <recommendedName>
        <fullName evidence="4">CAF17 C-terminal domain-containing protein</fullName>
    </recommendedName>
</protein>
<evidence type="ECO:0000256" key="3">
    <source>
        <dbReference type="ARBA" id="ARBA00023128"/>
    </source>
</evidence>
<keyword evidence="3" id="KW-0496">Mitochondrion</keyword>
<name>T1KG50_TETUR</name>
<evidence type="ECO:0000259" key="4">
    <source>
        <dbReference type="Pfam" id="PF25455"/>
    </source>
</evidence>
<dbReference type="HOGENOM" id="CLU_007884_7_0_1"/>
<dbReference type="STRING" id="32264.T1KG50"/>
<dbReference type="EnsemblMetazoa" id="tetur10g05540.1">
    <property type="protein sequence ID" value="tetur10g05540.1"/>
    <property type="gene ID" value="tetur10g05540"/>
</dbReference>
<dbReference type="PANTHER" id="PTHR22602">
    <property type="entry name" value="TRANSFERASE CAF17, MITOCHONDRIAL-RELATED"/>
    <property type="match status" value="1"/>
</dbReference>
<dbReference type="Proteomes" id="UP000015104">
    <property type="component" value="Unassembled WGS sequence"/>
</dbReference>
<dbReference type="SUPFAM" id="SSF103025">
    <property type="entry name" value="Folate-binding domain"/>
    <property type="match status" value="1"/>
</dbReference>
<dbReference type="Pfam" id="PF25455">
    <property type="entry name" value="Beta-barrel_CAF17_C"/>
    <property type="match status" value="1"/>
</dbReference>
<evidence type="ECO:0000256" key="1">
    <source>
        <dbReference type="ARBA" id="ARBA00004173"/>
    </source>
</evidence>
<proteinExistence type="predicted"/>
<dbReference type="InterPro" id="IPR027266">
    <property type="entry name" value="TrmE/GcvT-like"/>
</dbReference>
<keyword evidence="2" id="KW-0809">Transit peptide</keyword>
<dbReference type="InterPro" id="IPR045179">
    <property type="entry name" value="YgfZ/GcvT"/>
</dbReference>
<dbReference type="OrthoDB" id="191995at2759"/>
<dbReference type="eggNOG" id="KOG2929">
    <property type="taxonomic scope" value="Eukaryota"/>
</dbReference>
<reference evidence="5" key="2">
    <citation type="submission" date="2015-06" db="UniProtKB">
        <authorList>
            <consortium name="EnsemblMetazoa"/>
        </authorList>
    </citation>
    <scope>IDENTIFICATION</scope>
</reference>
<feature type="domain" description="CAF17 C-terminal" evidence="4">
    <location>
        <begin position="263"/>
        <end position="342"/>
    </location>
</feature>
<dbReference type="GO" id="GO:0016226">
    <property type="term" value="P:iron-sulfur cluster assembly"/>
    <property type="evidence" value="ECO:0007669"/>
    <property type="project" value="TreeGrafter"/>
</dbReference>
<gene>
    <name evidence="5" type="primary">107363695</name>
</gene>